<keyword evidence="9 17" id="KW-0812">Transmembrane</keyword>
<evidence type="ECO:0000256" key="5">
    <source>
        <dbReference type="ARBA" id="ARBA00010810"/>
    </source>
</evidence>
<dbReference type="InterPro" id="IPR041154">
    <property type="entry name" value="AglB_P1"/>
</dbReference>
<evidence type="ECO:0000256" key="15">
    <source>
        <dbReference type="ARBA" id="ARBA00030679"/>
    </source>
</evidence>
<dbReference type="Pfam" id="PF18079">
    <property type="entry name" value="AglB_L1"/>
    <property type="match status" value="1"/>
</dbReference>
<feature type="transmembrane region" description="Helical" evidence="17">
    <location>
        <begin position="161"/>
        <end position="179"/>
    </location>
</feature>
<dbReference type="InterPro" id="IPR003674">
    <property type="entry name" value="Oligo_trans_STT3"/>
</dbReference>
<comment type="pathway">
    <text evidence="4">Protein modification; protein glycosylation.</text>
</comment>
<dbReference type="RefSeq" id="WP_096712003.1">
    <property type="nucleotide sequence ID" value="NZ_OBDR01000003.1"/>
</dbReference>
<feature type="transmembrane region" description="Helical" evidence="17">
    <location>
        <begin position="319"/>
        <end position="340"/>
    </location>
</feature>
<dbReference type="PANTHER" id="PTHR13872:SF1">
    <property type="entry name" value="DOLICHYL-DIPHOSPHOOLIGOSACCHARIDE--PROTEIN GLYCOSYLTRANSFERASE SUBUNIT STT3B"/>
    <property type="match status" value="1"/>
</dbReference>
<dbReference type="InterPro" id="IPR026410">
    <property type="entry name" value="OlisacTrfase_arch"/>
</dbReference>
<dbReference type="InterPro" id="IPR048307">
    <property type="entry name" value="STT3_N"/>
</dbReference>
<feature type="transmembrane region" description="Helical" evidence="17">
    <location>
        <begin position="136"/>
        <end position="155"/>
    </location>
</feature>
<keyword evidence="23" id="KW-1185">Reference proteome</keyword>
<feature type="transmembrane region" description="Helical" evidence="17">
    <location>
        <begin position="226"/>
        <end position="242"/>
    </location>
</feature>
<evidence type="ECO:0000256" key="13">
    <source>
        <dbReference type="ARBA" id="ARBA00023136"/>
    </source>
</evidence>
<evidence type="ECO:0000256" key="14">
    <source>
        <dbReference type="ARBA" id="ARBA00023211"/>
    </source>
</evidence>
<proteinExistence type="inferred from homology"/>
<dbReference type="Pfam" id="PF02516">
    <property type="entry name" value="STT3"/>
    <property type="match status" value="1"/>
</dbReference>
<evidence type="ECO:0000256" key="3">
    <source>
        <dbReference type="ARBA" id="ARBA00004651"/>
    </source>
</evidence>
<evidence type="ECO:0000256" key="10">
    <source>
        <dbReference type="ARBA" id="ARBA00022723"/>
    </source>
</evidence>
<evidence type="ECO:0000256" key="9">
    <source>
        <dbReference type="ARBA" id="ARBA00022692"/>
    </source>
</evidence>
<dbReference type="EC" id="2.4.99.21" evidence="6"/>
<dbReference type="PANTHER" id="PTHR13872">
    <property type="entry name" value="DOLICHYL-DIPHOSPHOOLIGOSACCHARIDE--PROTEIN GLYCOSYLTRANSFERASE SUBUNIT"/>
    <property type="match status" value="1"/>
</dbReference>
<organism evidence="21 23">
    <name type="scientific">Methanohalophilus euhalobius</name>
    <dbReference type="NCBI Taxonomy" id="51203"/>
    <lineage>
        <taxon>Archaea</taxon>
        <taxon>Methanobacteriati</taxon>
        <taxon>Methanobacteriota</taxon>
        <taxon>Stenosarchaea group</taxon>
        <taxon>Methanomicrobia</taxon>
        <taxon>Methanosarcinales</taxon>
        <taxon>Methanosarcinaceae</taxon>
        <taxon>Methanohalophilus</taxon>
    </lineage>
</organism>
<reference evidence="23" key="1">
    <citation type="submission" date="2017-09" db="EMBL/GenBank/DDBJ databases">
        <authorList>
            <person name="Varghese N."/>
            <person name="Submissions S."/>
        </authorList>
    </citation>
    <scope>NUCLEOTIDE SEQUENCE [LARGE SCALE GENOMIC DNA]</scope>
    <source>
        <strain evidence="23">WG-1MB</strain>
    </source>
</reference>
<evidence type="ECO:0000313" key="24">
    <source>
        <dbReference type="Proteomes" id="UP000295404"/>
    </source>
</evidence>
<keyword evidence="10" id="KW-0479">Metal-binding</keyword>
<dbReference type="AlphaFoldDB" id="A0A285F802"/>
<keyword evidence="7" id="KW-0328">Glycosyltransferase</keyword>
<keyword evidence="13 17" id="KW-0472">Membrane</keyword>
<keyword evidence="8 21" id="KW-0808">Transferase</keyword>
<dbReference type="InterPro" id="IPR054479">
    <property type="entry name" value="AglB-like_core"/>
</dbReference>
<evidence type="ECO:0000259" key="20">
    <source>
        <dbReference type="Pfam" id="PF22627"/>
    </source>
</evidence>
<feature type="transmembrane region" description="Helical" evidence="17">
    <location>
        <begin position="382"/>
        <end position="401"/>
    </location>
</feature>
<keyword evidence="14" id="KW-0464">Manganese</keyword>
<keyword evidence="11" id="KW-0460">Magnesium</keyword>
<evidence type="ECO:0000256" key="1">
    <source>
        <dbReference type="ARBA" id="ARBA00001936"/>
    </source>
</evidence>
<name>A0A285F802_9EURY</name>
<dbReference type="GO" id="GO:0005886">
    <property type="term" value="C:plasma membrane"/>
    <property type="evidence" value="ECO:0007669"/>
    <property type="project" value="UniProtKB-SubCell"/>
</dbReference>
<dbReference type="EMBL" id="OBDR01000003">
    <property type="protein sequence ID" value="SNY06341.1"/>
    <property type="molecule type" value="Genomic_DNA"/>
</dbReference>
<dbReference type="NCBIfam" id="TIGR04154">
    <property type="entry name" value="archaeo_STT3"/>
    <property type="match status" value="1"/>
</dbReference>
<feature type="domain" description="Oligosaccharyl transferase STT3 N-terminal" evidence="18">
    <location>
        <begin position="18"/>
        <end position="450"/>
    </location>
</feature>
<reference evidence="21" key="2">
    <citation type="submission" date="2017-09" db="EMBL/GenBank/DDBJ databases">
        <authorList>
            <person name="Ehlers B."/>
            <person name="Leendertz F.H."/>
        </authorList>
    </citation>
    <scope>NUCLEOTIDE SEQUENCE [LARGE SCALE GENOMIC DNA]</scope>
    <source>
        <strain evidence="21">WG-1MB</strain>
    </source>
</reference>
<evidence type="ECO:0000256" key="6">
    <source>
        <dbReference type="ARBA" id="ARBA00012602"/>
    </source>
</evidence>
<dbReference type="Proteomes" id="UP000295404">
    <property type="component" value="Unassembled WGS sequence"/>
</dbReference>
<gene>
    <name evidence="22" type="ORF">C7960_1554</name>
    <name evidence="21" type="ORF">SAMN06295989_10385</name>
</gene>
<dbReference type="Gene3D" id="3.40.50.12610">
    <property type="match status" value="1"/>
</dbReference>
<protein>
    <recommendedName>
        <fullName evidence="6">dolichyl-phosphooligosaccharide-protein glycotransferase</fullName>
        <ecNumber evidence="6">2.4.99.21</ecNumber>
    </recommendedName>
    <alternativeName>
        <fullName evidence="15">Oligosaccharyl transferase</fullName>
    </alternativeName>
</protein>
<comment type="cofactor">
    <cofactor evidence="2">
        <name>Mg(2+)</name>
        <dbReference type="ChEBI" id="CHEBI:18420"/>
    </cofactor>
</comment>
<evidence type="ECO:0000313" key="21">
    <source>
        <dbReference type="EMBL" id="SNY06341.1"/>
    </source>
</evidence>
<feature type="domain" description="AglB-like core" evidence="20">
    <location>
        <begin position="517"/>
        <end position="607"/>
    </location>
</feature>
<evidence type="ECO:0000256" key="7">
    <source>
        <dbReference type="ARBA" id="ARBA00022676"/>
    </source>
</evidence>
<evidence type="ECO:0000259" key="19">
    <source>
        <dbReference type="Pfam" id="PF18079"/>
    </source>
</evidence>
<dbReference type="Pfam" id="PF22627">
    <property type="entry name" value="AglB_core-like"/>
    <property type="match status" value="1"/>
</dbReference>
<evidence type="ECO:0000256" key="16">
    <source>
        <dbReference type="ARBA" id="ARBA00034066"/>
    </source>
</evidence>
<evidence type="ECO:0000256" key="8">
    <source>
        <dbReference type="ARBA" id="ARBA00022679"/>
    </source>
</evidence>
<evidence type="ECO:0000256" key="17">
    <source>
        <dbReference type="SAM" id="Phobius"/>
    </source>
</evidence>
<evidence type="ECO:0000256" key="4">
    <source>
        <dbReference type="ARBA" id="ARBA00004922"/>
    </source>
</evidence>
<dbReference type="UniPathway" id="UPA00378"/>
<reference evidence="22 24" key="3">
    <citation type="submission" date="2019-03" db="EMBL/GenBank/DDBJ databases">
        <title>Subsurface microbial communities from deep shales in Ohio and West Virginia, USA.</title>
        <authorList>
            <person name="Wrighton K."/>
        </authorList>
    </citation>
    <scope>NUCLEOTIDE SEQUENCE [LARGE SCALE GENOMIC DNA]</scope>
    <source>
        <strain evidence="22 24">WG1_MB</strain>
    </source>
</reference>
<feature type="transmembrane region" description="Helical" evidence="17">
    <location>
        <begin position="106"/>
        <end position="127"/>
    </location>
</feature>
<evidence type="ECO:0000256" key="11">
    <source>
        <dbReference type="ARBA" id="ARBA00022842"/>
    </source>
</evidence>
<evidence type="ECO:0000256" key="12">
    <source>
        <dbReference type="ARBA" id="ARBA00022989"/>
    </source>
</evidence>
<feature type="transmembrane region" description="Helical" evidence="17">
    <location>
        <begin position="200"/>
        <end position="220"/>
    </location>
</feature>
<sequence length="786" mass="87993">MIDRNQIIHSKLTLLFLVLASFAIRAISSLTVFADGKVTFTGMDPFYHMRRIIYTTLNFPSTLTFDSYLNYPYGFDIGWPPLYDQAAALFAMVLGFGNPDIHTIEVAGAIFPALLGALTIIPIYIIASSLFDKRTALLSAAVISLIPAHLAVSRVGATDHHVAEILLSTTAYALFMLSLKYGKDANLSFSSIKKIGSQRSIAKPLVFAGAAGIVLALSVFTWLGSPIFIGLIVLYALVQFMLDLRQKVSSEYLVINTLTTYLVTLIVITPFISTLIRPGYEFSGMFLSWFHVLYVAVLLASIIVLGAISWIIGSKGLKWWYYPVVVIMVAGTGTAALSFISPELYQSLTSGLLYLLGWGEVLGMITEAQPLIYDDGFTLTPLWHTFVIFSITAVIGFSLILRNAIKDKYPPEMVFFIIWSFIVTILALSQTRFTYLLSINIAILTGYFIIAVFDLFKDDSDKDKKKKKKRSKNTSSNISFWQIGYGTCISIIFILVVGLLFFGPTISILTNPGVPPSDWEESLDWLESNSPKTSYYLDPVEKPEYGVLSWWDYGNWILYMAERPPVANNFQTGLKDSARFFASSNESECVSILKKRNVRYVITDTSMVAEKFTHIMNIATGNSFTNNEFERFYMSEQFMDTNLAKLHISDTAQISNLRLIYESNSTSQSMHLGSRIDNYENISNIKIFEYVPGATVEGFARPDREVHAKTNVTLSNGRIFEYWNTATTNESGWYELTLPYSTTGTPYNAKVENYSITADANTSMIKEVEVTEEDVISGNRLRNDLL</sequence>
<evidence type="ECO:0000256" key="2">
    <source>
        <dbReference type="ARBA" id="ARBA00001946"/>
    </source>
</evidence>
<keyword evidence="12 17" id="KW-1133">Transmembrane helix</keyword>
<feature type="transmembrane region" description="Helical" evidence="17">
    <location>
        <begin position="413"/>
        <end position="429"/>
    </location>
</feature>
<dbReference type="OrthoDB" id="82393at2157"/>
<feature type="transmembrane region" description="Helical" evidence="17">
    <location>
        <begin position="254"/>
        <end position="276"/>
    </location>
</feature>
<dbReference type="Proteomes" id="UP000217726">
    <property type="component" value="Unassembled WGS sequence"/>
</dbReference>
<feature type="transmembrane region" description="Helical" evidence="17">
    <location>
        <begin position="288"/>
        <end position="312"/>
    </location>
</feature>
<comment type="subcellular location">
    <subcellularLocation>
        <location evidence="3">Cell membrane</location>
        <topology evidence="3">Multi-pass membrane protein</topology>
    </subcellularLocation>
</comment>
<feature type="transmembrane region" description="Helical" evidence="17">
    <location>
        <begin position="477"/>
        <end position="502"/>
    </location>
</feature>
<accession>A0A285F802</accession>
<comment type="similarity">
    <text evidence="5">Belongs to the STT3 family.</text>
</comment>
<dbReference type="GO" id="GO:0046872">
    <property type="term" value="F:metal ion binding"/>
    <property type="evidence" value="ECO:0007669"/>
    <property type="project" value="UniProtKB-KW"/>
</dbReference>
<dbReference type="Gene3D" id="2.60.40.3390">
    <property type="match status" value="1"/>
</dbReference>
<feature type="domain" description="Archaeal glycosylation protein B peripheral" evidence="19">
    <location>
        <begin position="693"/>
        <end position="779"/>
    </location>
</feature>
<evidence type="ECO:0000313" key="22">
    <source>
        <dbReference type="EMBL" id="TCL12314.1"/>
    </source>
</evidence>
<comment type="catalytic activity">
    <reaction evidence="16">
        <text>an archaeal dolichyl phosphooligosaccharide + [protein]-L-asparagine = an archaeal dolichyl phosphate + a glycoprotein with the oligosaccharide chain attached by N-beta-D-glycosyl linkage to a protein L-asparagine.</text>
        <dbReference type="EC" id="2.4.99.21"/>
    </reaction>
</comment>
<dbReference type="EMBL" id="SMMS01000001">
    <property type="protein sequence ID" value="TCL12314.1"/>
    <property type="molecule type" value="Genomic_DNA"/>
</dbReference>
<dbReference type="GO" id="GO:0004576">
    <property type="term" value="F:oligosaccharyl transferase activity"/>
    <property type="evidence" value="ECO:0007669"/>
    <property type="project" value="InterPro"/>
</dbReference>
<evidence type="ECO:0000259" key="18">
    <source>
        <dbReference type="Pfam" id="PF02516"/>
    </source>
</evidence>
<evidence type="ECO:0000313" key="23">
    <source>
        <dbReference type="Proteomes" id="UP000217726"/>
    </source>
</evidence>
<feature type="transmembrane region" description="Helical" evidence="17">
    <location>
        <begin position="435"/>
        <end position="456"/>
    </location>
</feature>
<comment type="cofactor">
    <cofactor evidence="1">
        <name>Mn(2+)</name>
        <dbReference type="ChEBI" id="CHEBI:29035"/>
    </cofactor>
</comment>